<keyword evidence="5" id="KW-0812">Transmembrane</keyword>
<reference evidence="8" key="3">
    <citation type="submission" date="2025-09" db="UniProtKB">
        <authorList>
            <consortium name="Ensembl"/>
        </authorList>
    </citation>
    <scope>IDENTIFICATION</scope>
</reference>
<dbReference type="InterPro" id="IPR032675">
    <property type="entry name" value="LRR_dom_sf"/>
</dbReference>
<keyword evidence="5" id="KW-1133">Transmembrane helix</keyword>
<dbReference type="CDD" id="cd00096">
    <property type="entry name" value="Ig"/>
    <property type="match status" value="1"/>
</dbReference>
<dbReference type="SMART" id="SM00013">
    <property type="entry name" value="LRRNT"/>
    <property type="match status" value="1"/>
</dbReference>
<evidence type="ECO:0000256" key="4">
    <source>
        <dbReference type="ARBA" id="ARBA00023157"/>
    </source>
</evidence>
<feature type="domain" description="Ig-like" evidence="7">
    <location>
        <begin position="277"/>
        <end position="372"/>
    </location>
</feature>
<sequence>MTSDLHCSVLPFLLLPLLPPLPLVHADSCPAVCLCVSDTVSCSSRGLTRLPVNLPPVSVTLDLGYNRLWSLGPGGFTLMPRLETLQLGHNQLRALGPGVFFNTSGLRHLDLSSNRLQVVEKHYFQELWRLEELLLFNNRITQVEGGALGGLPWLKKAYFSLNLLTHFPFFSIKEQSHPSLTTLDLSSNRLGRLPWEQVDVLPTALQRGLYLHNNSLVCDCSLYRTFHRWEVRGYDSVKDFEEELTCSIFGNRRASVRFLLHGRFFHNCSVERGVSGPVSVLLPSVVVPHGDRVRLDCQTSLSGRSSSHLWFTWLSPSRGALTPSSVRGSVLRLSPDGTLDIPAVRLEDSGTYVCTAVDHRLALNATRRVEVTVLPPAGESFSTGYTTLVGCVVTVGLILIYLYLTPCHYCGNRRAGTSRRVSLQKQFHRQNRLFLIELSPQKHEGVWKQWPGWTYL</sequence>
<keyword evidence="3" id="KW-0677">Repeat</keyword>
<dbReference type="STRING" id="244447.ENSCSEP00000032763"/>
<evidence type="ECO:0000259" key="7">
    <source>
        <dbReference type="PROSITE" id="PS50835"/>
    </source>
</evidence>
<dbReference type="InterPro" id="IPR050541">
    <property type="entry name" value="LRR_TM_domain-containing"/>
</dbReference>
<keyword evidence="4" id="KW-1015">Disulfide bond</keyword>
<dbReference type="Gene3D" id="2.60.40.10">
    <property type="entry name" value="Immunoglobulins"/>
    <property type="match status" value="1"/>
</dbReference>
<dbReference type="Gene3D" id="3.80.10.10">
    <property type="entry name" value="Ribonuclease Inhibitor"/>
    <property type="match status" value="1"/>
</dbReference>
<dbReference type="SMART" id="SM00409">
    <property type="entry name" value="IG"/>
    <property type="match status" value="1"/>
</dbReference>
<dbReference type="InterPro" id="IPR036179">
    <property type="entry name" value="Ig-like_dom_sf"/>
</dbReference>
<feature type="signal peptide" evidence="6">
    <location>
        <begin position="1"/>
        <end position="26"/>
    </location>
</feature>
<evidence type="ECO:0000256" key="6">
    <source>
        <dbReference type="SAM" id="SignalP"/>
    </source>
</evidence>
<keyword evidence="9" id="KW-1185">Reference proteome</keyword>
<dbReference type="PANTHER" id="PTHR24369:SF213">
    <property type="entry name" value="INSULIN LIKE GROWTH FACTOR BINDING PROTEIN ACID LABILE SUBUNIT"/>
    <property type="match status" value="1"/>
</dbReference>
<reference evidence="8 9" key="1">
    <citation type="journal article" date="2014" name="Nat. Genet.">
        <title>Whole-genome sequence of a flatfish provides insights into ZW sex chromosome evolution and adaptation to a benthic lifestyle.</title>
        <authorList>
            <person name="Chen S."/>
            <person name="Zhang G."/>
            <person name="Shao C."/>
            <person name="Huang Q."/>
            <person name="Liu G."/>
            <person name="Zhang P."/>
            <person name="Song W."/>
            <person name="An N."/>
            <person name="Chalopin D."/>
            <person name="Volff J.N."/>
            <person name="Hong Y."/>
            <person name="Li Q."/>
            <person name="Sha Z."/>
            <person name="Zhou H."/>
            <person name="Xie M."/>
            <person name="Yu Q."/>
            <person name="Liu Y."/>
            <person name="Xiang H."/>
            <person name="Wang N."/>
            <person name="Wu K."/>
            <person name="Yang C."/>
            <person name="Zhou Q."/>
            <person name="Liao X."/>
            <person name="Yang L."/>
            <person name="Hu Q."/>
            <person name="Zhang J."/>
            <person name="Meng L."/>
            <person name="Jin L."/>
            <person name="Tian Y."/>
            <person name="Lian J."/>
            <person name="Yang J."/>
            <person name="Miao G."/>
            <person name="Liu S."/>
            <person name="Liang Z."/>
            <person name="Yan F."/>
            <person name="Li Y."/>
            <person name="Sun B."/>
            <person name="Zhang H."/>
            <person name="Zhang J."/>
            <person name="Zhu Y."/>
            <person name="Du M."/>
            <person name="Zhao Y."/>
            <person name="Schartl M."/>
            <person name="Tang Q."/>
            <person name="Wang J."/>
        </authorList>
    </citation>
    <scope>NUCLEOTIDE SEQUENCE</scope>
</reference>
<keyword evidence="1" id="KW-0433">Leucine-rich repeat</keyword>
<evidence type="ECO:0000256" key="1">
    <source>
        <dbReference type="ARBA" id="ARBA00022614"/>
    </source>
</evidence>
<reference evidence="8" key="2">
    <citation type="submission" date="2025-08" db="UniProtKB">
        <authorList>
            <consortium name="Ensembl"/>
        </authorList>
    </citation>
    <scope>IDENTIFICATION</scope>
</reference>
<dbReference type="GO" id="GO:0005886">
    <property type="term" value="C:plasma membrane"/>
    <property type="evidence" value="ECO:0007669"/>
    <property type="project" value="TreeGrafter"/>
</dbReference>
<dbReference type="OMA" id="HWDLRGY"/>
<evidence type="ECO:0000256" key="5">
    <source>
        <dbReference type="SAM" id="Phobius"/>
    </source>
</evidence>
<dbReference type="Pfam" id="PF13855">
    <property type="entry name" value="LRR_8"/>
    <property type="match status" value="1"/>
</dbReference>
<dbReference type="Pfam" id="PF00560">
    <property type="entry name" value="LRR_1"/>
    <property type="match status" value="1"/>
</dbReference>
<organism evidence="8 9">
    <name type="scientific">Cynoglossus semilaevis</name>
    <name type="common">Tongue sole</name>
    <dbReference type="NCBI Taxonomy" id="244447"/>
    <lineage>
        <taxon>Eukaryota</taxon>
        <taxon>Metazoa</taxon>
        <taxon>Chordata</taxon>
        <taxon>Craniata</taxon>
        <taxon>Vertebrata</taxon>
        <taxon>Euteleostomi</taxon>
        <taxon>Actinopterygii</taxon>
        <taxon>Neopterygii</taxon>
        <taxon>Teleostei</taxon>
        <taxon>Neoteleostei</taxon>
        <taxon>Acanthomorphata</taxon>
        <taxon>Carangaria</taxon>
        <taxon>Pleuronectiformes</taxon>
        <taxon>Pleuronectoidei</taxon>
        <taxon>Cynoglossidae</taxon>
        <taxon>Cynoglossinae</taxon>
        <taxon>Cynoglossus</taxon>
    </lineage>
</organism>
<dbReference type="SUPFAM" id="SSF52058">
    <property type="entry name" value="L domain-like"/>
    <property type="match status" value="1"/>
</dbReference>
<dbReference type="InterPro" id="IPR003599">
    <property type="entry name" value="Ig_sub"/>
</dbReference>
<dbReference type="PANTHER" id="PTHR24369">
    <property type="entry name" value="ANTIGEN BSP, PUTATIVE-RELATED"/>
    <property type="match status" value="1"/>
</dbReference>
<feature type="transmembrane region" description="Helical" evidence="5">
    <location>
        <begin position="384"/>
        <end position="404"/>
    </location>
</feature>
<dbReference type="InterPro" id="IPR007110">
    <property type="entry name" value="Ig-like_dom"/>
</dbReference>
<dbReference type="InterPro" id="IPR001611">
    <property type="entry name" value="Leu-rich_rpt"/>
</dbReference>
<dbReference type="InterPro" id="IPR000372">
    <property type="entry name" value="LRRNT"/>
</dbReference>
<evidence type="ECO:0000313" key="8">
    <source>
        <dbReference type="Ensembl" id="ENSCSEP00000032763.1"/>
    </source>
</evidence>
<evidence type="ECO:0000256" key="3">
    <source>
        <dbReference type="ARBA" id="ARBA00022737"/>
    </source>
</evidence>
<dbReference type="InterPro" id="IPR003591">
    <property type="entry name" value="Leu-rich_rpt_typical-subtyp"/>
</dbReference>
<dbReference type="InParanoid" id="A0A3P8WZC7"/>
<protein>
    <submittedName>
        <fullName evidence="8">Adhesion molecule with Ig like domain 3</fullName>
    </submittedName>
</protein>
<dbReference type="GeneTree" id="ENSGT00950000183146"/>
<accession>A0A3P8WZC7</accession>
<dbReference type="AlphaFoldDB" id="A0A3P8WZC7"/>
<feature type="chain" id="PRO_5018004596" evidence="6">
    <location>
        <begin position="27"/>
        <end position="456"/>
    </location>
</feature>
<dbReference type="SMART" id="SM00369">
    <property type="entry name" value="LRR_TYP"/>
    <property type="match status" value="5"/>
</dbReference>
<dbReference type="Proteomes" id="UP000265120">
    <property type="component" value="Chromosome 10"/>
</dbReference>
<dbReference type="PROSITE" id="PS50835">
    <property type="entry name" value="IG_LIKE"/>
    <property type="match status" value="1"/>
</dbReference>
<name>A0A3P8WZC7_CYNSE</name>
<evidence type="ECO:0000313" key="9">
    <source>
        <dbReference type="Proteomes" id="UP000265120"/>
    </source>
</evidence>
<evidence type="ECO:0000256" key="2">
    <source>
        <dbReference type="ARBA" id="ARBA00022729"/>
    </source>
</evidence>
<keyword evidence="5" id="KW-0472">Membrane</keyword>
<dbReference type="Pfam" id="PF13927">
    <property type="entry name" value="Ig_3"/>
    <property type="match status" value="1"/>
</dbReference>
<dbReference type="SUPFAM" id="SSF48726">
    <property type="entry name" value="Immunoglobulin"/>
    <property type="match status" value="1"/>
</dbReference>
<dbReference type="InterPro" id="IPR013783">
    <property type="entry name" value="Ig-like_fold"/>
</dbReference>
<dbReference type="Ensembl" id="ENSCSET00000033186.1">
    <property type="protein sequence ID" value="ENSCSEP00000032763.1"/>
    <property type="gene ID" value="ENSCSEG00000021034.1"/>
</dbReference>
<proteinExistence type="predicted"/>
<keyword evidence="2 6" id="KW-0732">Signal</keyword>